<dbReference type="Pfam" id="PF01758">
    <property type="entry name" value="SBF"/>
    <property type="match status" value="1"/>
</dbReference>
<dbReference type="PANTHER" id="PTHR10361:SF24">
    <property type="entry name" value="P3 PROTEIN"/>
    <property type="match status" value="1"/>
</dbReference>
<feature type="transmembrane region" description="Helical" evidence="5">
    <location>
        <begin position="267"/>
        <end position="288"/>
    </location>
</feature>
<keyword evidence="2 5" id="KW-0812">Transmembrane</keyword>
<dbReference type="GO" id="GO:0016020">
    <property type="term" value="C:membrane"/>
    <property type="evidence" value="ECO:0007669"/>
    <property type="project" value="UniProtKB-SubCell"/>
</dbReference>
<dbReference type="Gene3D" id="1.20.1530.20">
    <property type="match status" value="1"/>
</dbReference>
<dbReference type="PANTHER" id="PTHR10361">
    <property type="entry name" value="SODIUM-BILE ACID COTRANSPORTER"/>
    <property type="match status" value="1"/>
</dbReference>
<comment type="caution">
    <text evidence="6">The sequence shown here is derived from an EMBL/GenBank/DDBJ whole genome shotgun (WGS) entry which is preliminary data.</text>
</comment>
<dbReference type="Proteomes" id="UP000550714">
    <property type="component" value="Unassembled WGS sequence"/>
</dbReference>
<keyword evidence="7" id="KW-1185">Reference proteome</keyword>
<dbReference type="InterPro" id="IPR002657">
    <property type="entry name" value="BilAc:Na_symport/Acr3"/>
</dbReference>
<proteinExistence type="predicted"/>
<dbReference type="RefSeq" id="WP_221219685.1">
    <property type="nucleotide sequence ID" value="NZ_JACHWU010000004.1"/>
</dbReference>
<feature type="transmembrane region" description="Helical" evidence="5">
    <location>
        <begin position="74"/>
        <end position="95"/>
    </location>
</feature>
<protein>
    <submittedName>
        <fullName evidence="6">BASS family bile acid:Na+ symporter</fullName>
    </submittedName>
</protein>
<evidence type="ECO:0000256" key="3">
    <source>
        <dbReference type="ARBA" id="ARBA00022989"/>
    </source>
</evidence>
<organism evidence="6 7">
    <name type="scientific">Prauserella isguenensis</name>
    <dbReference type="NCBI Taxonomy" id="1470180"/>
    <lineage>
        <taxon>Bacteria</taxon>
        <taxon>Bacillati</taxon>
        <taxon>Actinomycetota</taxon>
        <taxon>Actinomycetes</taxon>
        <taxon>Pseudonocardiales</taxon>
        <taxon>Pseudonocardiaceae</taxon>
        <taxon>Prauserella</taxon>
    </lineage>
</organism>
<evidence type="ECO:0000313" key="7">
    <source>
        <dbReference type="Proteomes" id="UP000550714"/>
    </source>
</evidence>
<feature type="transmembrane region" description="Helical" evidence="5">
    <location>
        <begin position="102"/>
        <end position="123"/>
    </location>
</feature>
<feature type="transmembrane region" description="Helical" evidence="5">
    <location>
        <begin position="15"/>
        <end position="34"/>
    </location>
</feature>
<dbReference type="EMBL" id="JACHWU010000004">
    <property type="protein sequence ID" value="MBB3052288.1"/>
    <property type="molecule type" value="Genomic_DNA"/>
</dbReference>
<keyword evidence="4 5" id="KW-0472">Membrane</keyword>
<evidence type="ECO:0000313" key="6">
    <source>
        <dbReference type="EMBL" id="MBB3052288.1"/>
    </source>
</evidence>
<feature type="transmembrane region" description="Helical" evidence="5">
    <location>
        <begin position="205"/>
        <end position="227"/>
    </location>
</feature>
<feature type="transmembrane region" description="Helical" evidence="5">
    <location>
        <begin position="143"/>
        <end position="166"/>
    </location>
</feature>
<feature type="transmembrane region" description="Helical" evidence="5">
    <location>
        <begin position="239"/>
        <end position="261"/>
    </location>
</feature>
<evidence type="ECO:0000256" key="4">
    <source>
        <dbReference type="ARBA" id="ARBA00023136"/>
    </source>
</evidence>
<evidence type="ECO:0000256" key="2">
    <source>
        <dbReference type="ARBA" id="ARBA00022692"/>
    </source>
</evidence>
<evidence type="ECO:0000256" key="1">
    <source>
        <dbReference type="ARBA" id="ARBA00004141"/>
    </source>
</evidence>
<reference evidence="6 7" key="1">
    <citation type="submission" date="2020-08" db="EMBL/GenBank/DDBJ databases">
        <title>Genomic Encyclopedia of Type Strains, Phase III (KMG-III): the genomes of soil and plant-associated and newly described type strains.</title>
        <authorList>
            <person name="Whitman W."/>
        </authorList>
    </citation>
    <scope>NUCLEOTIDE SEQUENCE [LARGE SCALE GENOMIC DNA]</scope>
    <source>
        <strain evidence="6 7">CECT 8577</strain>
    </source>
</reference>
<keyword evidence="3 5" id="KW-1133">Transmembrane helix</keyword>
<dbReference type="InterPro" id="IPR004710">
    <property type="entry name" value="Bilac:Na_transpt"/>
</dbReference>
<dbReference type="AlphaFoldDB" id="A0A839S3D6"/>
<gene>
    <name evidence="6" type="ORF">FHS23_003322</name>
</gene>
<comment type="subcellular location">
    <subcellularLocation>
        <location evidence="1">Membrane</location>
        <topology evidence="1">Multi-pass membrane protein</topology>
    </subcellularLocation>
</comment>
<evidence type="ECO:0000256" key="5">
    <source>
        <dbReference type="SAM" id="Phobius"/>
    </source>
</evidence>
<name>A0A839S3D6_9PSEU</name>
<sequence>MNENHPLLDGPLLDTGLPIALFVIMIGIGLSLRGRDFSQVLRTPRSAIAGTLGQVVLMPLLGLALAWLLALPPLVAAGLVIIAACPGGTTSNLIAYLARANVALSIVLTVSASLITIVTLPIFANLALDIWPAAGVGEIHVPVLRTIALLLVLVLVPVLLGMAVRAARPAVADAMERAVSVFGGLVFAALIVVISVSLGDELWEYLRAAGLPVILLNLGGLAVGFGVTALTRASWADRVAGAVELGIKNATIGILIAVTVIGQPEMAVPPGVYGLLMYASAAAVIWYGRRHARGPENRADEPRET</sequence>
<dbReference type="InterPro" id="IPR038770">
    <property type="entry name" value="Na+/solute_symporter_sf"/>
</dbReference>
<accession>A0A839S3D6</accession>
<feature type="transmembrane region" description="Helical" evidence="5">
    <location>
        <begin position="46"/>
        <end position="68"/>
    </location>
</feature>
<feature type="transmembrane region" description="Helical" evidence="5">
    <location>
        <begin position="178"/>
        <end position="199"/>
    </location>
</feature>